<dbReference type="GO" id="GO:0012505">
    <property type="term" value="C:endomembrane system"/>
    <property type="evidence" value="ECO:0007669"/>
    <property type="project" value="UniProtKB-SubCell"/>
</dbReference>
<dbReference type="InterPro" id="IPR003378">
    <property type="entry name" value="Fringe-like_glycosylTrfase"/>
</dbReference>
<dbReference type="OrthoDB" id="414175at2759"/>
<reference evidence="11" key="1">
    <citation type="journal article" date="2021" name="IMA Fungus">
        <title>Genomic characterization of three marine fungi, including Emericellopsis atlantica sp. nov. with signatures of a generalist lifestyle and marine biomass degradation.</title>
        <authorList>
            <person name="Hagestad O.C."/>
            <person name="Hou L."/>
            <person name="Andersen J.H."/>
            <person name="Hansen E.H."/>
            <person name="Altermark B."/>
            <person name="Li C."/>
            <person name="Kuhnert E."/>
            <person name="Cox R.J."/>
            <person name="Crous P.W."/>
            <person name="Spatafora J.W."/>
            <person name="Lail K."/>
            <person name="Amirebrahimi M."/>
            <person name="Lipzen A."/>
            <person name="Pangilinan J."/>
            <person name="Andreopoulos W."/>
            <person name="Hayes R.D."/>
            <person name="Ng V."/>
            <person name="Grigoriev I.V."/>
            <person name="Jackson S.A."/>
            <person name="Sutton T.D.S."/>
            <person name="Dobson A.D.W."/>
            <person name="Rama T."/>
        </authorList>
    </citation>
    <scope>NUCLEOTIDE SEQUENCE</scope>
    <source>
        <strain evidence="11">TRa3180A</strain>
    </source>
</reference>
<dbReference type="EMBL" id="MU254390">
    <property type="protein sequence ID" value="KAG9240619.1"/>
    <property type="molecule type" value="Genomic_DNA"/>
</dbReference>
<evidence type="ECO:0000256" key="2">
    <source>
        <dbReference type="ARBA" id="ARBA00022676"/>
    </source>
</evidence>
<evidence type="ECO:0000256" key="8">
    <source>
        <dbReference type="ARBA" id="ARBA00037847"/>
    </source>
</evidence>
<keyword evidence="12" id="KW-1185">Reference proteome</keyword>
<evidence type="ECO:0000313" key="12">
    <source>
        <dbReference type="Proteomes" id="UP000887226"/>
    </source>
</evidence>
<evidence type="ECO:0000256" key="7">
    <source>
        <dbReference type="ARBA" id="ARBA00023136"/>
    </source>
</evidence>
<protein>
    <recommendedName>
        <fullName evidence="10">Fringe-like glycosyltransferase domain-containing protein</fullName>
    </recommendedName>
</protein>
<feature type="transmembrane region" description="Helical" evidence="9">
    <location>
        <begin position="21"/>
        <end position="39"/>
    </location>
</feature>
<name>A0A9P7YVA3_9HELO</name>
<dbReference type="PANTHER" id="PTHR10811">
    <property type="entry name" value="FRINGE-RELATED"/>
    <property type="match status" value="1"/>
</dbReference>
<keyword evidence="3" id="KW-0808">Transferase</keyword>
<evidence type="ECO:0000256" key="5">
    <source>
        <dbReference type="ARBA" id="ARBA00022968"/>
    </source>
</evidence>
<evidence type="ECO:0000256" key="6">
    <source>
        <dbReference type="ARBA" id="ARBA00022989"/>
    </source>
</evidence>
<evidence type="ECO:0000313" key="11">
    <source>
        <dbReference type="EMBL" id="KAG9240619.1"/>
    </source>
</evidence>
<dbReference type="AlphaFoldDB" id="A0A9P7YVA3"/>
<sequence>MHSPASSIHSGNHFSKPRGPLVRIILITTFCLTIFVLMLRGSTENIPLINRFEPETISPIPMPEPQPNCSIDAARFQDLRGKYFLGERVEYAQRYIKINREDIPRKTLTTVNVNLFPDGFEIIELASPPKYSNCWKPLELAVPISPYPHTVDASDLLFGISTTYKRLYDETIGPIKEWAHWLTDGNGRSNGAGLILRLVDASEEQLDTTHRDLLAIGIDAKVFNTDSSIEMAKRYLSLLPALYHDHEDKPRKWLVMCDDDTFFPSMHRLLAQLGTYNHAADLYIGTLSEDVNNMQRHGSQAFGGAGVFFTTHLAGMVAQNYDSCSTSQKIQEANSGWGPQGDILLRKCVYENTEVRLTMLRDLHQLDITGDAGGFYESGLSPLSLHHFKGGMWHEAQPYEGVKISKVCGEDCFLQRFLFADNFLISNGFSVAYYPGGVTFDVSQMERTFHALPDDMGWNMDMMLGPGRRTLSETGRKVAWELKESIIEDGQIRQTYIRHFNDWRWRESPGGKEMFKLDGIIELIWVS</sequence>
<organism evidence="11 12">
    <name type="scientific">Calycina marina</name>
    <dbReference type="NCBI Taxonomy" id="1763456"/>
    <lineage>
        <taxon>Eukaryota</taxon>
        <taxon>Fungi</taxon>
        <taxon>Dikarya</taxon>
        <taxon>Ascomycota</taxon>
        <taxon>Pezizomycotina</taxon>
        <taxon>Leotiomycetes</taxon>
        <taxon>Helotiales</taxon>
        <taxon>Pezizellaceae</taxon>
        <taxon>Calycina</taxon>
    </lineage>
</organism>
<keyword evidence="7 9" id="KW-0472">Membrane</keyword>
<evidence type="ECO:0000256" key="9">
    <source>
        <dbReference type="SAM" id="Phobius"/>
    </source>
</evidence>
<evidence type="ECO:0000259" key="10">
    <source>
        <dbReference type="Pfam" id="PF02434"/>
    </source>
</evidence>
<dbReference type="GO" id="GO:0016020">
    <property type="term" value="C:membrane"/>
    <property type="evidence" value="ECO:0007669"/>
    <property type="project" value="UniProtKB-SubCell"/>
</dbReference>
<keyword evidence="2" id="KW-0328">Glycosyltransferase</keyword>
<gene>
    <name evidence="11" type="ORF">BJ878DRAFT_537017</name>
</gene>
<dbReference type="Gene3D" id="3.90.550.50">
    <property type="match status" value="1"/>
</dbReference>
<comment type="caution">
    <text evidence="11">The sequence shown here is derived from an EMBL/GenBank/DDBJ whole genome shotgun (WGS) entry which is preliminary data.</text>
</comment>
<dbReference type="FunFam" id="3.90.550.50:FF:000036">
    <property type="entry name" value="Putative glycosyltransferase family 31 protein"/>
    <property type="match status" value="1"/>
</dbReference>
<evidence type="ECO:0000256" key="4">
    <source>
        <dbReference type="ARBA" id="ARBA00022692"/>
    </source>
</evidence>
<dbReference type="Proteomes" id="UP000887226">
    <property type="component" value="Unassembled WGS sequence"/>
</dbReference>
<comment type="subcellular location">
    <subcellularLocation>
        <location evidence="8">Endomembrane system</location>
        <topology evidence="8">Single-pass membrane protein</topology>
    </subcellularLocation>
    <subcellularLocation>
        <location evidence="1">Membrane</location>
        <topology evidence="1">Single-pass type II membrane protein</topology>
    </subcellularLocation>
</comment>
<keyword evidence="6 9" id="KW-1133">Transmembrane helix</keyword>
<feature type="domain" description="Fringe-like glycosyltransferase" evidence="10">
    <location>
        <begin position="218"/>
        <end position="365"/>
    </location>
</feature>
<keyword evidence="5" id="KW-0735">Signal-anchor</keyword>
<dbReference type="Pfam" id="PF02434">
    <property type="entry name" value="Fringe"/>
    <property type="match status" value="1"/>
</dbReference>
<evidence type="ECO:0000256" key="3">
    <source>
        <dbReference type="ARBA" id="ARBA00022679"/>
    </source>
</evidence>
<dbReference type="GO" id="GO:0016757">
    <property type="term" value="F:glycosyltransferase activity"/>
    <property type="evidence" value="ECO:0007669"/>
    <property type="project" value="UniProtKB-KW"/>
</dbReference>
<keyword evidence="4 9" id="KW-0812">Transmembrane</keyword>
<accession>A0A9P7YVA3</accession>
<evidence type="ECO:0000256" key="1">
    <source>
        <dbReference type="ARBA" id="ARBA00004606"/>
    </source>
</evidence>
<proteinExistence type="predicted"/>